<gene>
    <name evidence="1" type="ORF">B9W14_02490</name>
</gene>
<protein>
    <submittedName>
        <fullName evidence="1">Uncharacterized protein</fullName>
    </submittedName>
</protein>
<dbReference type="EMBL" id="CP020953">
    <property type="protein sequence ID" value="AWI03407.1"/>
    <property type="molecule type" value="Genomic_DNA"/>
</dbReference>
<name>A0A2U8DL19_9CLOT</name>
<proteinExistence type="predicted"/>
<accession>A0A2U8DL19</accession>
<dbReference type="Proteomes" id="UP000244910">
    <property type="component" value="Chromosome"/>
</dbReference>
<evidence type="ECO:0000313" key="2">
    <source>
        <dbReference type="Proteomes" id="UP000244910"/>
    </source>
</evidence>
<keyword evidence="2" id="KW-1185">Reference proteome</keyword>
<dbReference type="AlphaFoldDB" id="A0A2U8DL19"/>
<reference evidence="2" key="1">
    <citation type="submission" date="2017-04" db="EMBL/GenBank/DDBJ databases">
        <authorList>
            <person name="Song Y."/>
            <person name="Cho B.-K."/>
        </authorList>
    </citation>
    <scope>NUCLEOTIDE SEQUENCE [LARGE SCALE GENOMIC DNA]</scope>
    <source>
        <strain evidence="2">SL1</strain>
    </source>
</reference>
<dbReference type="OrthoDB" id="2623806at2"/>
<organism evidence="1 2">
    <name type="scientific">Clostridium drakei</name>
    <dbReference type="NCBI Taxonomy" id="332101"/>
    <lineage>
        <taxon>Bacteria</taxon>
        <taxon>Bacillati</taxon>
        <taxon>Bacillota</taxon>
        <taxon>Clostridia</taxon>
        <taxon>Eubacteriales</taxon>
        <taxon>Clostridiaceae</taxon>
        <taxon>Clostridium</taxon>
    </lineage>
</organism>
<dbReference type="KEGG" id="cdrk:B9W14_02490"/>
<sequence>MEVDYDELSSDESYELGKLCEMTGRFLDYEEELKIPNMYCSEDEIYIQMDIVWISLGQMKPILKKMRCNFLN</sequence>
<dbReference type="RefSeq" id="WP_052038019.1">
    <property type="nucleotide sequence ID" value="NZ_CP020953.1"/>
</dbReference>
<evidence type="ECO:0000313" key="1">
    <source>
        <dbReference type="EMBL" id="AWI03407.1"/>
    </source>
</evidence>